<feature type="region of interest" description="Disordered" evidence="1">
    <location>
        <begin position="1"/>
        <end position="41"/>
    </location>
</feature>
<dbReference type="Proteomes" id="UP000053236">
    <property type="component" value="Unassembled WGS sequence"/>
</dbReference>
<gene>
    <name evidence="2" type="ORF">L915_13115</name>
</gene>
<accession>W2GEF7</accession>
<name>W2GEF7_PHYNI</name>
<dbReference type="EMBL" id="KI687491">
    <property type="protein sequence ID" value="ETK81387.1"/>
    <property type="molecule type" value="Genomic_DNA"/>
</dbReference>
<evidence type="ECO:0000313" key="2">
    <source>
        <dbReference type="EMBL" id="ETK81387.1"/>
    </source>
</evidence>
<dbReference type="AlphaFoldDB" id="W2GEF7"/>
<reference evidence="2" key="1">
    <citation type="submission" date="2013-11" db="EMBL/GenBank/DDBJ databases">
        <title>The Genome Sequence of Phytophthora parasitica CJ02B3.</title>
        <authorList>
            <consortium name="The Broad Institute Genomics Platform"/>
            <person name="Russ C."/>
            <person name="Tyler B."/>
            <person name="Panabieres F."/>
            <person name="Shan W."/>
            <person name="Tripathy S."/>
            <person name="Grunwald N."/>
            <person name="Machado M."/>
            <person name="Johnson C.S."/>
            <person name="Arredondo F."/>
            <person name="Hong C."/>
            <person name="Coffey M."/>
            <person name="Young S.K."/>
            <person name="Zeng Q."/>
            <person name="Gargeya S."/>
            <person name="Fitzgerald M."/>
            <person name="Abouelleil A."/>
            <person name="Alvarado L."/>
            <person name="Chapman S.B."/>
            <person name="Gainer-Dewar J."/>
            <person name="Goldberg J."/>
            <person name="Griggs A."/>
            <person name="Gujja S."/>
            <person name="Hansen M."/>
            <person name="Howarth C."/>
            <person name="Imamovic A."/>
            <person name="Ireland A."/>
            <person name="Larimer J."/>
            <person name="McCowan C."/>
            <person name="Murphy C."/>
            <person name="Pearson M."/>
            <person name="Poon T.W."/>
            <person name="Priest M."/>
            <person name="Roberts A."/>
            <person name="Saif S."/>
            <person name="Shea T."/>
            <person name="Sykes S."/>
            <person name="Wortman J."/>
            <person name="Nusbaum C."/>
            <person name="Birren B."/>
        </authorList>
    </citation>
    <scope>NUCLEOTIDE SEQUENCE [LARGE SCALE GENOMIC DNA]</scope>
    <source>
        <strain evidence="2">CJ02B3</strain>
    </source>
</reference>
<proteinExistence type="predicted"/>
<organism evidence="2">
    <name type="scientific">Phytophthora nicotianae</name>
    <name type="common">Potato buckeye rot agent</name>
    <name type="synonym">Phytophthora parasitica</name>
    <dbReference type="NCBI Taxonomy" id="4792"/>
    <lineage>
        <taxon>Eukaryota</taxon>
        <taxon>Sar</taxon>
        <taxon>Stramenopiles</taxon>
        <taxon>Oomycota</taxon>
        <taxon>Peronosporomycetes</taxon>
        <taxon>Peronosporales</taxon>
        <taxon>Peronosporaceae</taxon>
        <taxon>Phytophthora</taxon>
    </lineage>
</organism>
<sequence length="87" mass="10175">VDRPGRSVGTRRRLRGDLETSQQEWDDERLQKNAKEGNNGELKKVESVTKALEGAEVTLLDMRVWFDWLLIHQAPIRKTYHSAYRKP</sequence>
<evidence type="ECO:0000256" key="1">
    <source>
        <dbReference type="SAM" id="MobiDB-lite"/>
    </source>
</evidence>
<feature type="non-terminal residue" evidence="2">
    <location>
        <position position="1"/>
    </location>
</feature>
<protein>
    <submittedName>
        <fullName evidence="2">Uncharacterized protein</fullName>
    </submittedName>
</protein>